<accession>A0A0C2G9M8</accession>
<sequence length="59" mass="6540">MDVETNGAEIRSILDLFSKFDPSNPDDAPVTEARNLCACYVGGAWRDVDSSQMLLSRMM</sequence>
<keyword evidence="2" id="KW-1185">Reference proteome</keyword>
<dbReference type="AlphaFoldDB" id="A0A0C2G9M8"/>
<protein>
    <submittedName>
        <fullName evidence="1">Uncharacterized protein</fullName>
    </submittedName>
</protein>
<reference evidence="1 2" key="1">
    <citation type="submission" date="2013-12" db="EMBL/GenBank/DDBJ databases">
        <title>Draft genome of the parsitic nematode Ancylostoma duodenale.</title>
        <authorList>
            <person name="Mitreva M."/>
        </authorList>
    </citation>
    <scope>NUCLEOTIDE SEQUENCE [LARGE SCALE GENOMIC DNA]</scope>
    <source>
        <strain evidence="1 2">Zhejiang</strain>
    </source>
</reference>
<organism evidence="1 2">
    <name type="scientific">Ancylostoma duodenale</name>
    <dbReference type="NCBI Taxonomy" id="51022"/>
    <lineage>
        <taxon>Eukaryota</taxon>
        <taxon>Metazoa</taxon>
        <taxon>Ecdysozoa</taxon>
        <taxon>Nematoda</taxon>
        <taxon>Chromadorea</taxon>
        <taxon>Rhabditida</taxon>
        <taxon>Rhabditina</taxon>
        <taxon>Rhabditomorpha</taxon>
        <taxon>Strongyloidea</taxon>
        <taxon>Ancylostomatidae</taxon>
        <taxon>Ancylostomatinae</taxon>
        <taxon>Ancylostoma</taxon>
    </lineage>
</organism>
<dbReference type="EMBL" id="KN740697">
    <property type="protein sequence ID" value="KIH53661.1"/>
    <property type="molecule type" value="Genomic_DNA"/>
</dbReference>
<name>A0A0C2G9M8_9BILA</name>
<evidence type="ECO:0000313" key="2">
    <source>
        <dbReference type="Proteomes" id="UP000054047"/>
    </source>
</evidence>
<gene>
    <name evidence="1" type="ORF">ANCDUO_16207</name>
</gene>
<dbReference type="Proteomes" id="UP000054047">
    <property type="component" value="Unassembled WGS sequence"/>
</dbReference>
<proteinExistence type="predicted"/>
<evidence type="ECO:0000313" key="1">
    <source>
        <dbReference type="EMBL" id="KIH53661.1"/>
    </source>
</evidence>